<organism evidence="2 3">
    <name type="scientific">Gigaspora rosea</name>
    <dbReference type="NCBI Taxonomy" id="44941"/>
    <lineage>
        <taxon>Eukaryota</taxon>
        <taxon>Fungi</taxon>
        <taxon>Fungi incertae sedis</taxon>
        <taxon>Mucoromycota</taxon>
        <taxon>Glomeromycotina</taxon>
        <taxon>Glomeromycetes</taxon>
        <taxon>Diversisporales</taxon>
        <taxon>Gigasporaceae</taxon>
        <taxon>Gigaspora</taxon>
    </lineage>
</organism>
<feature type="signal peptide" evidence="1">
    <location>
        <begin position="1"/>
        <end position="23"/>
    </location>
</feature>
<reference evidence="2 3" key="1">
    <citation type="submission" date="2018-06" db="EMBL/GenBank/DDBJ databases">
        <title>Comparative genomics reveals the genomic features of Rhizophagus irregularis, R. cerebriforme, R. diaphanum and Gigaspora rosea, and their symbiotic lifestyle signature.</title>
        <authorList>
            <person name="Morin E."/>
            <person name="San Clemente H."/>
            <person name="Chen E.C.H."/>
            <person name="De La Providencia I."/>
            <person name="Hainaut M."/>
            <person name="Kuo A."/>
            <person name="Kohler A."/>
            <person name="Murat C."/>
            <person name="Tang N."/>
            <person name="Roy S."/>
            <person name="Loubradou J."/>
            <person name="Henrissat B."/>
            <person name="Grigoriev I.V."/>
            <person name="Corradi N."/>
            <person name="Roux C."/>
            <person name="Martin F.M."/>
        </authorList>
    </citation>
    <scope>NUCLEOTIDE SEQUENCE [LARGE SCALE GENOMIC DNA]</scope>
    <source>
        <strain evidence="2 3">DAOM 194757</strain>
    </source>
</reference>
<dbReference type="EMBL" id="QKWP01000724">
    <property type="protein sequence ID" value="RIB15756.1"/>
    <property type="molecule type" value="Genomic_DNA"/>
</dbReference>
<accession>A0A397V8Z8</accession>
<evidence type="ECO:0000256" key="1">
    <source>
        <dbReference type="SAM" id="SignalP"/>
    </source>
</evidence>
<gene>
    <name evidence="2" type="ORF">C2G38_1559909</name>
</gene>
<name>A0A397V8Z8_9GLOM</name>
<keyword evidence="3" id="KW-1185">Reference proteome</keyword>
<comment type="caution">
    <text evidence="2">The sequence shown here is derived from an EMBL/GenBank/DDBJ whole genome shotgun (WGS) entry which is preliminary data.</text>
</comment>
<proteinExistence type="predicted"/>
<dbReference type="Proteomes" id="UP000266673">
    <property type="component" value="Unassembled WGS sequence"/>
</dbReference>
<sequence>MSKYFYILISIVILSFFLDISKGTRNIMVKKRNSLTPVGKSDDCGCNSQNETCCGDSCCKNHYEVCCGGGCCRACCGPNLLIMIIVANMK</sequence>
<protein>
    <submittedName>
        <fullName evidence="2">Uncharacterized protein</fullName>
    </submittedName>
</protein>
<evidence type="ECO:0000313" key="3">
    <source>
        <dbReference type="Proteomes" id="UP000266673"/>
    </source>
</evidence>
<dbReference type="AlphaFoldDB" id="A0A397V8Z8"/>
<keyword evidence="1" id="KW-0732">Signal</keyword>
<feature type="chain" id="PRO_5017473211" evidence="1">
    <location>
        <begin position="24"/>
        <end position="90"/>
    </location>
</feature>
<evidence type="ECO:0000313" key="2">
    <source>
        <dbReference type="EMBL" id="RIB15756.1"/>
    </source>
</evidence>